<sequence length="493" mass="57506">MLNIHMNRTRNRIDVDAMTNENHTHRRKVVDKYYNRPPFTLKMKEPSVARSKFSEMTPIKKMRNKYHRLETSYRDIINHLENGIKPQEKDTTKEIIPKVIQSFQRVTPSKENNFHCTKKPVTSNNTSLHTFFRNKIMPLGKHIPDHKIMRHLLHNLAEDSAEAKYFDEFADTIPIKEVDINAKTKDTRIDKSTSTSGLLWPISEEPMLDRMRPKTKVPGRQSSSQVMAEQHRLNRVISNRLKSNQSTCETRPRHLQTSENYSGDTHYDCEAIPTKERGSCYDISKNQYQDSKEIAVNRNSRSKSTFQREKSFVKTQVEKYNRINGKSALLRKLSIHKGGISSKEIQNCTCPYTGLMNRAKKSFPKFDTYENSTDNNQEWSDNYVADTWKKEKITFPKETRLAVEGMMDRAKHPRIPLAKFVQNNSLQLRPAIELGDGEDLKTPYQNLAIPCTNNLLCDRGQHEGPCEEINTAPPEAVDRCQYRRQRHRHRYVK</sequence>
<organism evidence="1 2">
    <name type="scientific">Acanthoscelides obtectus</name>
    <name type="common">Bean weevil</name>
    <name type="synonym">Bruchus obtectus</name>
    <dbReference type="NCBI Taxonomy" id="200917"/>
    <lineage>
        <taxon>Eukaryota</taxon>
        <taxon>Metazoa</taxon>
        <taxon>Ecdysozoa</taxon>
        <taxon>Arthropoda</taxon>
        <taxon>Hexapoda</taxon>
        <taxon>Insecta</taxon>
        <taxon>Pterygota</taxon>
        <taxon>Neoptera</taxon>
        <taxon>Endopterygota</taxon>
        <taxon>Coleoptera</taxon>
        <taxon>Polyphaga</taxon>
        <taxon>Cucujiformia</taxon>
        <taxon>Chrysomeloidea</taxon>
        <taxon>Chrysomelidae</taxon>
        <taxon>Bruchinae</taxon>
        <taxon>Bruchini</taxon>
        <taxon>Acanthoscelides</taxon>
    </lineage>
</organism>
<dbReference type="Proteomes" id="UP001152888">
    <property type="component" value="Unassembled WGS sequence"/>
</dbReference>
<proteinExistence type="predicted"/>
<dbReference type="EMBL" id="CAKOFQ010006801">
    <property type="protein sequence ID" value="CAH1972697.1"/>
    <property type="molecule type" value="Genomic_DNA"/>
</dbReference>
<evidence type="ECO:0000313" key="1">
    <source>
        <dbReference type="EMBL" id="CAH1972697.1"/>
    </source>
</evidence>
<reference evidence="1" key="1">
    <citation type="submission" date="2022-03" db="EMBL/GenBank/DDBJ databases">
        <authorList>
            <person name="Sayadi A."/>
        </authorList>
    </citation>
    <scope>NUCLEOTIDE SEQUENCE</scope>
</reference>
<accession>A0A9P0KDV4</accession>
<dbReference type="OrthoDB" id="6766128at2759"/>
<gene>
    <name evidence="1" type="ORF">ACAOBT_LOCUS10146</name>
</gene>
<comment type="caution">
    <text evidence="1">The sequence shown here is derived from an EMBL/GenBank/DDBJ whole genome shotgun (WGS) entry which is preliminary data.</text>
</comment>
<name>A0A9P0KDV4_ACAOB</name>
<keyword evidence="2" id="KW-1185">Reference proteome</keyword>
<evidence type="ECO:0000313" key="2">
    <source>
        <dbReference type="Proteomes" id="UP001152888"/>
    </source>
</evidence>
<protein>
    <submittedName>
        <fullName evidence="1">Uncharacterized protein</fullName>
    </submittedName>
</protein>
<dbReference type="AlphaFoldDB" id="A0A9P0KDV4"/>